<keyword evidence="2" id="KW-1185">Reference proteome</keyword>
<sequence length="65" mass="7872">MMKWKRSKKMSTITEMVAQQQWYVRPATVRRRKHDDEGDDTIQKQSLLDGDGRTWKNRCLKDEEM</sequence>
<protein>
    <submittedName>
        <fullName evidence="1">Uncharacterized protein</fullName>
    </submittedName>
</protein>
<gene>
    <name evidence="1" type="ORF">G2W53_026875</name>
</gene>
<organism evidence="1 2">
    <name type="scientific">Senna tora</name>
    <dbReference type="NCBI Taxonomy" id="362788"/>
    <lineage>
        <taxon>Eukaryota</taxon>
        <taxon>Viridiplantae</taxon>
        <taxon>Streptophyta</taxon>
        <taxon>Embryophyta</taxon>
        <taxon>Tracheophyta</taxon>
        <taxon>Spermatophyta</taxon>
        <taxon>Magnoliopsida</taxon>
        <taxon>eudicotyledons</taxon>
        <taxon>Gunneridae</taxon>
        <taxon>Pentapetalae</taxon>
        <taxon>rosids</taxon>
        <taxon>fabids</taxon>
        <taxon>Fabales</taxon>
        <taxon>Fabaceae</taxon>
        <taxon>Caesalpinioideae</taxon>
        <taxon>Cassia clade</taxon>
        <taxon>Senna</taxon>
    </lineage>
</organism>
<dbReference type="AlphaFoldDB" id="A0A834WFI0"/>
<comment type="caution">
    <text evidence="1">The sequence shown here is derived from an EMBL/GenBank/DDBJ whole genome shotgun (WGS) entry which is preliminary data.</text>
</comment>
<reference evidence="1" key="1">
    <citation type="submission" date="2020-09" db="EMBL/GenBank/DDBJ databases">
        <title>Genome-Enabled Discovery of Anthraquinone Biosynthesis in Senna tora.</title>
        <authorList>
            <person name="Kang S.-H."/>
            <person name="Pandey R.P."/>
            <person name="Lee C.-M."/>
            <person name="Sim J.-S."/>
            <person name="Jeong J.-T."/>
            <person name="Choi B.-S."/>
            <person name="Jung M."/>
            <person name="Ginzburg D."/>
            <person name="Zhao K."/>
            <person name="Won S.Y."/>
            <person name="Oh T.-J."/>
            <person name="Yu Y."/>
            <person name="Kim N.-H."/>
            <person name="Lee O.R."/>
            <person name="Lee T.-H."/>
            <person name="Bashyal P."/>
            <person name="Kim T.-S."/>
            <person name="Lee W.-H."/>
            <person name="Kawkins C."/>
            <person name="Kim C.-K."/>
            <person name="Kim J.S."/>
            <person name="Ahn B.O."/>
            <person name="Rhee S.Y."/>
            <person name="Sohng J.K."/>
        </authorList>
    </citation>
    <scope>NUCLEOTIDE SEQUENCE</scope>
    <source>
        <tissue evidence="1">Leaf</tissue>
    </source>
</reference>
<name>A0A834WFI0_9FABA</name>
<proteinExistence type="predicted"/>
<dbReference type="Proteomes" id="UP000634136">
    <property type="component" value="Unassembled WGS sequence"/>
</dbReference>
<accession>A0A834WFI0</accession>
<evidence type="ECO:0000313" key="2">
    <source>
        <dbReference type="Proteomes" id="UP000634136"/>
    </source>
</evidence>
<evidence type="ECO:0000313" key="1">
    <source>
        <dbReference type="EMBL" id="KAF7821420.1"/>
    </source>
</evidence>
<dbReference type="EMBL" id="JAAIUW010000008">
    <property type="protein sequence ID" value="KAF7821420.1"/>
    <property type="molecule type" value="Genomic_DNA"/>
</dbReference>